<accession>A0AA46YME0</accession>
<dbReference type="GO" id="GO:0005886">
    <property type="term" value="C:plasma membrane"/>
    <property type="evidence" value="ECO:0007669"/>
    <property type="project" value="TreeGrafter"/>
</dbReference>
<keyword evidence="2" id="KW-0808">Transferase</keyword>
<dbReference type="NCBIfam" id="TIGR00254">
    <property type="entry name" value="GGDEF"/>
    <property type="match status" value="1"/>
</dbReference>
<protein>
    <submittedName>
        <fullName evidence="2">Diguanylate cyclase</fullName>
        <ecNumber evidence="2">2.7.7.65</ecNumber>
    </submittedName>
</protein>
<evidence type="ECO:0000313" key="2">
    <source>
        <dbReference type="EMBL" id="UYM07647.1"/>
    </source>
</evidence>
<dbReference type="RefSeq" id="WP_271636623.1">
    <property type="nucleotide sequence ID" value="NZ_CP094970.1"/>
</dbReference>
<dbReference type="EC" id="2.7.7.65" evidence="2"/>
<proteinExistence type="predicted"/>
<dbReference type="PROSITE" id="PS50887">
    <property type="entry name" value="GGDEF"/>
    <property type="match status" value="1"/>
</dbReference>
<sequence>MTGLPGRALLERHLLDAFARADHSVSLILADVNGLKTINDRFGHRAGDRLLHRVAGILADVAGGLGPEAVAARIGGDEFAIAAVGVSVQDVEAATARIDAAAADLGDGTGLARGYARLAGDAPGSRSPSVAVHGLLALADAQLYVNKSSHPGRAIPTKAPAEPVRTTQSLLAQLDIELRADQTVEKRLVHAAELIAEEANAAAWWLSRQVGDAVVDIACGKTRERPLHWDEPEHPVVLEPKAYRLDDFSATRLALAGATFDATLTDGPEAERAILAYFGYRSVIGAGGTDDTGSGWLIEIYGDFLTENLSGWGANLLAAVDAALVRAR</sequence>
<reference evidence="2" key="1">
    <citation type="submission" date="2022-01" db="EMBL/GenBank/DDBJ databases">
        <title>Nocardioidaceae gen. sp. A5X3R13.</title>
        <authorList>
            <person name="Lopez Marin M.A."/>
            <person name="Uhlik O."/>
        </authorList>
    </citation>
    <scope>NUCLEOTIDE SEQUENCE</scope>
    <source>
        <strain evidence="2">A5X3R13</strain>
    </source>
</reference>
<dbReference type="PANTHER" id="PTHR45138:SF24">
    <property type="entry name" value="DIGUANYLATE CYCLASE DGCC-RELATED"/>
    <property type="match status" value="1"/>
</dbReference>
<dbReference type="GO" id="GO:1902201">
    <property type="term" value="P:negative regulation of bacterial-type flagellum-dependent cell motility"/>
    <property type="evidence" value="ECO:0007669"/>
    <property type="project" value="TreeGrafter"/>
</dbReference>
<organism evidence="2 3">
    <name type="scientific">Solicola gregarius</name>
    <dbReference type="NCBI Taxonomy" id="2908642"/>
    <lineage>
        <taxon>Bacteria</taxon>
        <taxon>Bacillati</taxon>
        <taxon>Actinomycetota</taxon>
        <taxon>Actinomycetes</taxon>
        <taxon>Propionibacteriales</taxon>
        <taxon>Nocardioidaceae</taxon>
        <taxon>Solicola</taxon>
    </lineage>
</organism>
<evidence type="ECO:0000259" key="1">
    <source>
        <dbReference type="PROSITE" id="PS50887"/>
    </source>
</evidence>
<dbReference type="InterPro" id="IPR029787">
    <property type="entry name" value="Nucleotide_cyclase"/>
</dbReference>
<feature type="domain" description="GGDEF" evidence="1">
    <location>
        <begin position="23"/>
        <end position="161"/>
    </location>
</feature>
<dbReference type="InterPro" id="IPR000160">
    <property type="entry name" value="GGDEF_dom"/>
</dbReference>
<gene>
    <name evidence="2" type="ORF">L0C25_11420</name>
</gene>
<dbReference type="GO" id="GO:0043709">
    <property type="term" value="P:cell adhesion involved in single-species biofilm formation"/>
    <property type="evidence" value="ECO:0007669"/>
    <property type="project" value="TreeGrafter"/>
</dbReference>
<keyword evidence="3" id="KW-1185">Reference proteome</keyword>
<dbReference type="CDD" id="cd01949">
    <property type="entry name" value="GGDEF"/>
    <property type="match status" value="1"/>
</dbReference>
<dbReference type="Gene3D" id="3.30.70.270">
    <property type="match status" value="1"/>
</dbReference>
<dbReference type="GO" id="GO:0052621">
    <property type="term" value="F:diguanylate cyclase activity"/>
    <property type="evidence" value="ECO:0007669"/>
    <property type="project" value="UniProtKB-EC"/>
</dbReference>
<dbReference type="Proteomes" id="UP001164390">
    <property type="component" value="Chromosome"/>
</dbReference>
<keyword evidence="2" id="KW-0548">Nucleotidyltransferase</keyword>
<name>A0AA46YME0_9ACTN</name>
<evidence type="ECO:0000313" key="3">
    <source>
        <dbReference type="Proteomes" id="UP001164390"/>
    </source>
</evidence>
<dbReference type="SMART" id="SM00267">
    <property type="entry name" value="GGDEF"/>
    <property type="match status" value="1"/>
</dbReference>
<dbReference type="Pfam" id="PF00990">
    <property type="entry name" value="GGDEF"/>
    <property type="match status" value="1"/>
</dbReference>
<dbReference type="PANTHER" id="PTHR45138">
    <property type="entry name" value="REGULATORY COMPONENTS OF SENSORY TRANSDUCTION SYSTEM"/>
    <property type="match status" value="1"/>
</dbReference>
<dbReference type="SUPFAM" id="SSF55073">
    <property type="entry name" value="Nucleotide cyclase"/>
    <property type="match status" value="1"/>
</dbReference>
<dbReference type="InterPro" id="IPR050469">
    <property type="entry name" value="Diguanylate_Cyclase"/>
</dbReference>
<dbReference type="KEGG" id="sgrg:L0C25_11420"/>
<dbReference type="InterPro" id="IPR043128">
    <property type="entry name" value="Rev_trsase/Diguanyl_cyclase"/>
</dbReference>
<dbReference type="EMBL" id="CP094970">
    <property type="protein sequence ID" value="UYM07647.1"/>
    <property type="molecule type" value="Genomic_DNA"/>
</dbReference>
<dbReference type="AlphaFoldDB" id="A0AA46YME0"/>